<evidence type="ECO:0000313" key="2">
    <source>
        <dbReference type="EMBL" id="KAH3714858.1"/>
    </source>
</evidence>
<evidence type="ECO:0000313" key="3">
    <source>
        <dbReference type="Proteomes" id="UP000828390"/>
    </source>
</evidence>
<dbReference type="Proteomes" id="UP000828390">
    <property type="component" value="Unassembled WGS sequence"/>
</dbReference>
<dbReference type="AlphaFoldDB" id="A0A9D4HEC1"/>
<name>A0A9D4HEC1_DREPO</name>
<comment type="caution">
    <text evidence="2">The sequence shown here is derived from an EMBL/GenBank/DDBJ whole genome shotgun (WGS) entry which is preliminary data.</text>
</comment>
<reference evidence="2" key="1">
    <citation type="journal article" date="2019" name="bioRxiv">
        <title>The Genome of the Zebra Mussel, Dreissena polymorpha: A Resource for Invasive Species Research.</title>
        <authorList>
            <person name="McCartney M.A."/>
            <person name="Auch B."/>
            <person name="Kono T."/>
            <person name="Mallez S."/>
            <person name="Zhang Y."/>
            <person name="Obille A."/>
            <person name="Becker A."/>
            <person name="Abrahante J.E."/>
            <person name="Garbe J."/>
            <person name="Badalamenti J.P."/>
            <person name="Herman A."/>
            <person name="Mangelson H."/>
            <person name="Liachko I."/>
            <person name="Sullivan S."/>
            <person name="Sone E.D."/>
            <person name="Koren S."/>
            <person name="Silverstein K.A.T."/>
            <person name="Beckman K.B."/>
            <person name="Gohl D.M."/>
        </authorList>
    </citation>
    <scope>NUCLEOTIDE SEQUENCE</scope>
    <source>
        <strain evidence="2">Duluth1</strain>
        <tissue evidence="2">Whole animal</tissue>
    </source>
</reference>
<gene>
    <name evidence="2" type="ORF">DPMN_057560</name>
</gene>
<protein>
    <submittedName>
        <fullName evidence="2">Uncharacterized protein</fullName>
    </submittedName>
</protein>
<feature type="region of interest" description="Disordered" evidence="1">
    <location>
        <begin position="71"/>
        <end position="106"/>
    </location>
</feature>
<reference evidence="2" key="2">
    <citation type="submission" date="2020-11" db="EMBL/GenBank/DDBJ databases">
        <authorList>
            <person name="McCartney M.A."/>
            <person name="Auch B."/>
            <person name="Kono T."/>
            <person name="Mallez S."/>
            <person name="Becker A."/>
            <person name="Gohl D.M."/>
            <person name="Silverstein K.A.T."/>
            <person name="Koren S."/>
            <person name="Bechman K.B."/>
            <person name="Herman A."/>
            <person name="Abrahante J.E."/>
            <person name="Garbe J."/>
        </authorList>
    </citation>
    <scope>NUCLEOTIDE SEQUENCE</scope>
    <source>
        <strain evidence="2">Duluth1</strain>
        <tissue evidence="2">Whole animal</tissue>
    </source>
</reference>
<accession>A0A9D4HEC1</accession>
<keyword evidence="3" id="KW-1185">Reference proteome</keyword>
<sequence length="106" mass="12083">MDVTKELMQTKRSSVGTRREYKRMQIDRLLTDLQPNVLTVIEEEPCTPKPVGLGETVKLAIEVQTANPKVTSFPFGETTRDRERERDRGRERNISDKALPIVENAG</sequence>
<evidence type="ECO:0000256" key="1">
    <source>
        <dbReference type="SAM" id="MobiDB-lite"/>
    </source>
</evidence>
<organism evidence="2 3">
    <name type="scientific">Dreissena polymorpha</name>
    <name type="common">Zebra mussel</name>
    <name type="synonym">Mytilus polymorpha</name>
    <dbReference type="NCBI Taxonomy" id="45954"/>
    <lineage>
        <taxon>Eukaryota</taxon>
        <taxon>Metazoa</taxon>
        <taxon>Spiralia</taxon>
        <taxon>Lophotrochozoa</taxon>
        <taxon>Mollusca</taxon>
        <taxon>Bivalvia</taxon>
        <taxon>Autobranchia</taxon>
        <taxon>Heteroconchia</taxon>
        <taxon>Euheterodonta</taxon>
        <taxon>Imparidentia</taxon>
        <taxon>Neoheterodontei</taxon>
        <taxon>Myida</taxon>
        <taxon>Dreissenoidea</taxon>
        <taxon>Dreissenidae</taxon>
        <taxon>Dreissena</taxon>
    </lineage>
</organism>
<dbReference type="EMBL" id="JAIWYP010000013">
    <property type="protein sequence ID" value="KAH3714858.1"/>
    <property type="molecule type" value="Genomic_DNA"/>
</dbReference>
<proteinExistence type="predicted"/>
<feature type="compositionally biased region" description="Basic and acidic residues" evidence="1">
    <location>
        <begin position="78"/>
        <end position="95"/>
    </location>
</feature>